<evidence type="ECO:0000313" key="2">
    <source>
        <dbReference type="EMBL" id="KAF2006205.1"/>
    </source>
</evidence>
<evidence type="ECO:0000313" key="3">
    <source>
        <dbReference type="Proteomes" id="UP000799779"/>
    </source>
</evidence>
<feature type="compositionally biased region" description="Polar residues" evidence="1">
    <location>
        <begin position="135"/>
        <end position="146"/>
    </location>
</feature>
<sequence>MEPAQGLSRKELRAMMPSRTVIKAKMTLIADKGAWTPGEVEERFSEVHEMIQKRLECLLALRAAGDKNLVLLSKHEATCKKWMNEYLPKLKEDALEKLEGAELKNDTQIGENSSPEAHQDQKDNADAVLAISEATVTDPESNTNISKSDDRQAQQDNANIIPDIPSMAFARLEISTDTNKLEVKEAQGDNADTFLVNPDSSVAIQDTDDDVDGGDVLNSDSPTSKVDPTDPAAEFEMIESSELSEHNGPRPGWWNPFSR</sequence>
<reference evidence="2" key="1">
    <citation type="journal article" date="2020" name="Stud. Mycol.">
        <title>101 Dothideomycetes genomes: a test case for predicting lifestyles and emergence of pathogens.</title>
        <authorList>
            <person name="Haridas S."/>
            <person name="Albert R."/>
            <person name="Binder M."/>
            <person name="Bloem J."/>
            <person name="Labutti K."/>
            <person name="Salamov A."/>
            <person name="Andreopoulos B."/>
            <person name="Baker S."/>
            <person name="Barry K."/>
            <person name="Bills G."/>
            <person name="Bluhm B."/>
            <person name="Cannon C."/>
            <person name="Castanera R."/>
            <person name="Culley D."/>
            <person name="Daum C."/>
            <person name="Ezra D."/>
            <person name="Gonzalez J."/>
            <person name="Henrissat B."/>
            <person name="Kuo A."/>
            <person name="Liang C."/>
            <person name="Lipzen A."/>
            <person name="Lutzoni F."/>
            <person name="Magnuson J."/>
            <person name="Mondo S."/>
            <person name="Nolan M."/>
            <person name="Ohm R."/>
            <person name="Pangilinan J."/>
            <person name="Park H.-J."/>
            <person name="Ramirez L."/>
            <person name="Alfaro M."/>
            <person name="Sun H."/>
            <person name="Tritt A."/>
            <person name="Yoshinaga Y."/>
            <person name="Zwiers L.-H."/>
            <person name="Turgeon B."/>
            <person name="Goodwin S."/>
            <person name="Spatafora J."/>
            <person name="Crous P."/>
            <person name="Grigoriev I."/>
        </authorList>
    </citation>
    <scope>NUCLEOTIDE SEQUENCE</scope>
    <source>
        <strain evidence="2">CBS 123094</strain>
    </source>
</reference>
<keyword evidence="3" id="KW-1185">Reference proteome</keyword>
<dbReference type="Proteomes" id="UP000799779">
    <property type="component" value="Unassembled WGS sequence"/>
</dbReference>
<protein>
    <submittedName>
        <fullName evidence="2">Uncharacterized protein</fullName>
    </submittedName>
</protein>
<evidence type="ECO:0000256" key="1">
    <source>
        <dbReference type="SAM" id="MobiDB-lite"/>
    </source>
</evidence>
<name>A0A6A5X1Z4_9PLEO</name>
<dbReference type="EMBL" id="ML977560">
    <property type="protein sequence ID" value="KAF2006205.1"/>
    <property type="molecule type" value="Genomic_DNA"/>
</dbReference>
<proteinExistence type="predicted"/>
<gene>
    <name evidence="2" type="ORF">P154DRAFT_615554</name>
</gene>
<organism evidence="2 3">
    <name type="scientific">Amniculicola lignicola CBS 123094</name>
    <dbReference type="NCBI Taxonomy" id="1392246"/>
    <lineage>
        <taxon>Eukaryota</taxon>
        <taxon>Fungi</taxon>
        <taxon>Dikarya</taxon>
        <taxon>Ascomycota</taxon>
        <taxon>Pezizomycotina</taxon>
        <taxon>Dothideomycetes</taxon>
        <taxon>Pleosporomycetidae</taxon>
        <taxon>Pleosporales</taxon>
        <taxon>Amniculicolaceae</taxon>
        <taxon>Amniculicola</taxon>
    </lineage>
</organism>
<feature type="region of interest" description="Disordered" evidence="1">
    <location>
        <begin position="195"/>
        <end position="259"/>
    </location>
</feature>
<accession>A0A6A5X1Z4</accession>
<feature type="region of interest" description="Disordered" evidence="1">
    <location>
        <begin position="135"/>
        <end position="164"/>
    </location>
</feature>
<dbReference type="AlphaFoldDB" id="A0A6A5X1Z4"/>